<feature type="region of interest" description="Disordered" evidence="1">
    <location>
        <begin position="342"/>
        <end position="475"/>
    </location>
</feature>
<dbReference type="SMART" id="SM00288">
    <property type="entry name" value="VHS"/>
    <property type="match status" value="1"/>
</dbReference>
<dbReference type="InterPro" id="IPR038425">
    <property type="entry name" value="GAT_sf"/>
</dbReference>
<accession>A0A4Y7TYQ3</accession>
<dbReference type="GO" id="GO:0035091">
    <property type="term" value="F:phosphatidylinositol binding"/>
    <property type="evidence" value="ECO:0007669"/>
    <property type="project" value="InterPro"/>
</dbReference>
<dbReference type="PROSITE" id="PS50179">
    <property type="entry name" value="VHS"/>
    <property type="match status" value="1"/>
</dbReference>
<feature type="compositionally biased region" description="Polar residues" evidence="1">
    <location>
        <begin position="466"/>
        <end position="475"/>
    </location>
</feature>
<dbReference type="GO" id="GO:0007034">
    <property type="term" value="P:vacuolar transport"/>
    <property type="evidence" value="ECO:0007669"/>
    <property type="project" value="UniProtKB-ARBA"/>
</dbReference>
<organism evidence="3 4">
    <name type="scientific">Coprinellus micaceus</name>
    <name type="common">Glistening ink-cap mushroom</name>
    <name type="synonym">Coprinus micaceus</name>
    <dbReference type="NCBI Taxonomy" id="71717"/>
    <lineage>
        <taxon>Eukaryota</taxon>
        <taxon>Fungi</taxon>
        <taxon>Dikarya</taxon>
        <taxon>Basidiomycota</taxon>
        <taxon>Agaricomycotina</taxon>
        <taxon>Agaricomycetes</taxon>
        <taxon>Agaricomycetidae</taxon>
        <taxon>Agaricales</taxon>
        <taxon>Agaricineae</taxon>
        <taxon>Psathyrellaceae</taxon>
        <taxon>Coprinellus</taxon>
    </lineage>
</organism>
<feature type="region of interest" description="Disordered" evidence="1">
    <location>
        <begin position="167"/>
        <end position="210"/>
    </location>
</feature>
<sequence>MSFAKNPFRTEKPHSSITDWVEILTGPNIEEEAYDGIPELVDSINLQPGGPLEASRAIRKKLKHGNAHQQYRALVLLKALVENCGTKFLSAFSDGTLTDALRMIGADVTVNKRVKKKLVLVLSSWKEQYASEPSMALIAGLYKQCRVAEKREQNLYDLVGLNHEEEKRAVRKQEEKEERRKAKEAAKEKARKGEEERRRNKNKPKRAPFNFERDKPKVLECISEASQASSNLINAITLVNTEKESLEDNNRVQNCLIIAKESRKHVVRYIRLVENEELIGTLIETNERIMTALEMYDQIIAAGQKTEGDNKEGITDKMASANLGSGEVARLQQKQRAAIEAHNTGSQYHSSPSPEPVPSHLHPDLEDLDFGSIGASSSKLPAPMRPKKVSDEDDEVEYIDKRGSLSDFSDYESSDEEAHKAREGSSTHQRKKSYVTVSDNDSVGFGDSRVGLTQEEDPFADPFADSNASTASARN</sequence>
<dbReference type="GO" id="GO:0051666">
    <property type="term" value="P:actin cortical patch localization"/>
    <property type="evidence" value="ECO:0007669"/>
    <property type="project" value="TreeGrafter"/>
</dbReference>
<dbReference type="GO" id="GO:0030479">
    <property type="term" value="C:actin cortical patch"/>
    <property type="evidence" value="ECO:0007669"/>
    <property type="project" value="TreeGrafter"/>
</dbReference>
<dbReference type="SUPFAM" id="SSF89009">
    <property type="entry name" value="GAT-like domain"/>
    <property type="match status" value="1"/>
</dbReference>
<dbReference type="InterPro" id="IPR044103">
    <property type="entry name" value="GAT_LSB5"/>
</dbReference>
<dbReference type="PANTHER" id="PTHR47789">
    <property type="entry name" value="LAS SEVENTEEN-BINDING PROTEIN 5"/>
    <property type="match status" value="1"/>
</dbReference>
<dbReference type="CDD" id="cd14232">
    <property type="entry name" value="GAT_LSB5"/>
    <property type="match status" value="1"/>
</dbReference>
<dbReference type="GO" id="GO:0007015">
    <property type="term" value="P:actin filament organization"/>
    <property type="evidence" value="ECO:0007669"/>
    <property type="project" value="InterPro"/>
</dbReference>
<dbReference type="InterPro" id="IPR045007">
    <property type="entry name" value="LSB5"/>
</dbReference>
<dbReference type="GO" id="GO:0043130">
    <property type="term" value="F:ubiquitin binding"/>
    <property type="evidence" value="ECO:0007669"/>
    <property type="project" value="InterPro"/>
</dbReference>
<evidence type="ECO:0000313" key="4">
    <source>
        <dbReference type="Proteomes" id="UP000298030"/>
    </source>
</evidence>
<dbReference type="CDD" id="cd16980">
    <property type="entry name" value="VHS_Lsb5"/>
    <property type="match status" value="1"/>
</dbReference>
<dbReference type="InterPro" id="IPR002014">
    <property type="entry name" value="VHS_dom"/>
</dbReference>
<reference evidence="3 4" key="1">
    <citation type="journal article" date="2019" name="Nat. Ecol. Evol.">
        <title>Megaphylogeny resolves global patterns of mushroom evolution.</title>
        <authorList>
            <person name="Varga T."/>
            <person name="Krizsan K."/>
            <person name="Foldi C."/>
            <person name="Dima B."/>
            <person name="Sanchez-Garcia M."/>
            <person name="Sanchez-Ramirez S."/>
            <person name="Szollosi G.J."/>
            <person name="Szarkandi J.G."/>
            <person name="Papp V."/>
            <person name="Albert L."/>
            <person name="Andreopoulos W."/>
            <person name="Angelini C."/>
            <person name="Antonin V."/>
            <person name="Barry K.W."/>
            <person name="Bougher N.L."/>
            <person name="Buchanan P."/>
            <person name="Buyck B."/>
            <person name="Bense V."/>
            <person name="Catcheside P."/>
            <person name="Chovatia M."/>
            <person name="Cooper J."/>
            <person name="Damon W."/>
            <person name="Desjardin D."/>
            <person name="Finy P."/>
            <person name="Geml J."/>
            <person name="Haridas S."/>
            <person name="Hughes K."/>
            <person name="Justo A."/>
            <person name="Karasinski D."/>
            <person name="Kautmanova I."/>
            <person name="Kiss B."/>
            <person name="Kocsube S."/>
            <person name="Kotiranta H."/>
            <person name="LaButti K.M."/>
            <person name="Lechner B.E."/>
            <person name="Liimatainen K."/>
            <person name="Lipzen A."/>
            <person name="Lukacs Z."/>
            <person name="Mihaltcheva S."/>
            <person name="Morgado L.N."/>
            <person name="Niskanen T."/>
            <person name="Noordeloos M.E."/>
            <person name="Ohm R.A."/>
            <person name="Ortiz-Santana B."/>
            <person name="Ovrebo C."/>
            <person name="Racz N."/>
            <person name="Riley R."/>
            <person name="Savchenko A."/>
            <person name="Shiryaev A."/>
            <person name="Soop K."/>
            <person name="Spirin V."/>
            <person name="Szebenyi C."/>
            <person name="Tomsovsky M."/>
            <person name="Tulloss R.E."/>
            <person name="Uehling J."/>
            <person name="Grigoriev I.V."/>
            <person name="Vagvolgyi C."/>
            <person name="Papp T."/>
            <person name="Martin F.M."/>
            <person name="Miettinen O."/>
            <person name="Hibbett D.S."/>
            <person name="Nagy L.G."/>
        </authorList>
    </citation>
    <scope>NUCLEOTIDE SEQUENCE [LARGE SCALE GENOMIC DNA]</scope>
    <source>
        <strain evidence="3 4">FP101781</strain>
    </source>
</reference>
<feature type="compositionally biased region" description="Basic and acidic residues" evidence="1">
    <location>
        <begin position="167"/>
        <end position="198"/>
    </location>
</feature>
<dbReference type="EMBL" id="QPFP01000002">
    <property type="protein sequence ID" value="TEB38958.1"/>
    <property type="molecule type" value="Genomic_DNA"/>
</dbReference>
<keyword evidence="4" id="KW-1185">Reference proteome</keyword>
<gene>
    <name evidence="3" type="ORF">FA13DRAFT_1785228</name>
</gene>
<dbReference type="InterPro" id="IPR008942">
    <property type="entry name" value="ENTH_VHS"/>
</dbReference>
<name>A0A4Y7TYQ3_COPMI</name>
<dbReference type="SUPFAM" id="SSF48464">
    <property type="entry name" value="ENTH/VHS domain"/>
    <property type="match status" value="1"/>
</dbReference>
<dbReference type="PANTHER" id="PTHR47789:SF1">
    <property type="entry name" value="LAS SEVENTEEN-BINDING PROTEIN 5"/>
    <property type="match status" value="1"/>
</dbReference>
<dbReference type="GO" id="GO:0006897">
    <property type="term" value="P:endocytosis"/>
    <property type="evidence" value="ECO:0007669"/>
    <property type="project" value="InterPro"/>
</dbReference>
<comment type="caution">
    <text evidence="3">The sequence shown here is derived from an EMBL/GenBank/DDBJ whole genome shotgun (WGS) entry which is preliminary data.</text>
</comment>
<dbReference type="Pfam" id="PF00790">
    <property type="entry name" value="VHS"/>
    <property type="match status" value="1"/>
</dbReference>
<dbReference type="OrthoDB" id="10068368at2759"/>
<evidence type="ECO:0000313" key="3">
    <source>
        <dbReference type="EMBL" id="TEB38958.1"/>
    </source>
</evidence>
<dbReference type="Gene3D" id="1.25.40.90">
    <property type="match status" value="1"/>
</dbReference>
<evidence type="ECO:0000256" key="1">
    <source>
        <dbReference type="SAM" id="MobiDB-lite"/>
    </source>
</evidence>
<proteinExistence type="predicted"/>
<dbReference type="AlphaFoldDB" id="A0A4Y7TYQ3"/>
<dbReference type="Gene3D" id="1.20.58.160">
    <property type="match status" value="1"/>
</dbReference>
<feature type="domain" description="VHS" evidence="2">
    <location>
        <begin position="24"/>
        <end position="144"/>
    </location>
</feature>
<dbReference type="STRING" id="71717.A0A4Y7TYQ3"/>
<protein>
    <recommendedName>
        <fullName evidence="2">VHS domain-containing protein</fullName>
    </recommendedName>
</protein>
<feature type="compositionally biased region" description="Basic and acidic residues" evidence="1">
    <location>
        <begin position="416"/>
        <end position="425"/>
    </location>
</feature>
<evidence type="ECO:0000259" key="2">
    <source>
        <dbReference type="PROSITE" id="PS50179"/>
    </source>
</evidence>
<dbReference type="Proteomes" id="UP000298030">
    <property type="component" value="Unassembled WGS sequence"/>
</dbReference>